<gene>
    <name evidence="1" type="ORF">XPG1_1731</name>
</gene>
<dbReference type="AlphaFoldDB" id="A0A068R396"/>
<dbReference type="EMBL" id="FO704551">
    <property type="protein sequence ID" value="CDG21386.1"/>
    <property type="molecule type" value="Genomic_DNA"/>
</dbReference>
<organism evidence="1 2">
    <name type="scientific">Xenorhabdus poinarii G6</name>
    <dbReference type="NCBI Taxonomy" id="1354304"/>
    <lineage>
        <taxon>Bacteria</taxon>
        <taxon>Pseudomonadati</taxon>
        <taxon>Pseudomonadota</taxon>
        <taxon>Gammaproteobacteria</taxon>
        <taxon>Enterobacterales</taxon>
        <taxon>Morganellaceae</taxon>
        <taxon>Xenorhabdus</taxon>
    </lineage>
</organism>
<name>A0A068R396_9GAMM</name>
<evidence type="ECO:0000313" key="2">
    <source>
        <dbReference type="Proteomes" id="UP000032735"/>
    </source>
</evidence>
<accession>A0A068R396</accession>
<dbReference type="Proteomes" id="UP000032735">
    <property type="component" value="Chromosome"/>
</dbReference>
<dbReference type="HOGENOM" id="CLU_3105491_0_0_6"/>
<keyword evidence="2" id="KW-1185">Reference proteome</keyword>
<reference evidence="1 2" key="1">
    <citation type="submission" date="2013-07" db="EMBL/GenBank/DDBJ databases">
        <authorList>
            <person name="Genoscope - CEA"/>
        </authorList>
    </citation>
    <scope>NUCLEOTIDE SEQUENCE [LARGE SCALE GENOMIC DNA]</scope>
    <source>
        <strain evidence="1 2">G6</strain>
    </source>
</reference>
<evidence type="ECO:0000313" key="1">
    <source>
        <dbReference type="EMBL" id="CDG21386.1"/>
    </source>
</evidence>
<protein>
    <submittedName>
        <fullName evidence="1">Uncharacterized protein</fullName>
    </submittedName>
</protein>
<sequence length="51" mass="6077">MIREIDIPNIIKDYNESNIYTAGQICFSRRLFVRAHARVRNIKCSSYSLHY</sequence>
<dbReference type="KEGG" id="xpo:XPG1_1731"/>
<proteinExistence type="predicted"/>